<dbReference type="CDD" id="cd17317">
    <property type="entry name" value="MFS_SLC22"/>
    <property type="match status" value="1"/>
</dbReference>
<comment type="subcellular location">
    <subcellularLocation>
        <location evidence="1">Membrane</location>
        <topology evidence="1">Multi-pass membrane protein</topology>
    </subcellularLocation>
</comment>
<name>A0A1B6DL75_9HEMI</name>
<reference evidence="7" key="1">
    <citation type="submission" date="2015-12" db="EMBL/GenBank/DDBJ databases">
        <title>De novo transcriptome assembly of four potential Pierce s Disease insect vectors from Arizona vineyards.</title>
        <authorList>
            <person name="Tassone E.E."/>
        </authorList>
    </citation>
    <scope>NUCLEOTIDE SEQUENCE</scope>
</reference>
<dbReference type="AlphaFoldDB" id="A0A1B6DL75"/>
<keyword evidence="3 5" id="KW-1133">Transmembrane helix</keyword>
<feature type="transmembrane region" description="Helical" evidence="5">
    <location>
        <begin position="232"/>
        <end position="250"/>
    </location>
</feature>
<dbReference type="EMBL" id="GEDC01010881">
    <property type="protein sequence ID" value="JAS26417.1"/>
    <property type="molecule type" value="Transcribed_RNA"/>
</dbReference>
<dbReference type="GO" id="GO:0016020">
    <property type="term" value="C:membrane"/>
    <property type="evidence" value="ECO:0007669"/>
    <property type="project" value="UniProtKB-SubCell"/>
</dbReference>
<dbReference type="GO" id="GO:0022857">
    <property type="term" value="F:transmembrane transporter activity"/>
    <property type="evidence" value="ECO:0007669"/>
    <property type="project" value="InterPro"/>
</dbReference>
<dbReference type="InterPro" id="IPR036259">
    <property type="entry name" value="MFS_trans_sf"/>
</dbReference>
<dbReference type="Pfam" id="PF00083">
    <property type="entry name" value="Sugar_tr"/>
    <property type="match status" value="1"/>
</dbReference>
<dbReference type="InterPro" id="IPR005829">
    <property type="entry name" value="Sugar_transporter_CS"/>
</dbReference>
<keyword evidence="4 5" id="KW-0472">Membrane</keyword>
<feature type="transmembrane region" description="Helical" evidence="5">
    <location>
        <begin position="375"/>
        <end position="394"/>
    </location>
</feature>
<evidence type="ECO:0000259" key="6">
    <source>
        <dbReference type="PROSITE" id="PS50850"/>
    </source>
</evidence>
<feature type="transmembrane region" description="Helical" evidence="5">
    <location>
        <begin position="146"/>
        <end position="170"/>
    </location>
</feature>
<sequence>RGSAVQQLMMADNKNGEYEKKTEKVNMNDVTQSALGNFGPWQLAICLWLSFGKLPIAWNQLGIVFIAAPTSFHCVGSSEKCFNNASEPCTRWEYDHSVFQSTIITEWDLVCDRSQLVNVTQMITMIGILVGNILFSMAADKFGRKLPLVIAGMMQMLMGIISAFCPWFIAFLVARFLQSVAVGGCMTISFVLCMEILGGRARAIIASLTHIPFNIGHLTMVGIAYFTRDFRYFLIATSIPAVLMLFYWWLIPESPRWLLAVGKNEKAIKVLQKAAIRNQNKIPESITLSNKEKQELKENKENANITDLFRKPNIRKKTLISCLNWTSCGFCFYGLALFVGKIGGNIFINVAVSGSLVIPGMIVAIVIMDKWGRKAALISGQLIAGLSCIAILFFPRISDSANIQTVVFASVGIFGMGVAFSTIYLYSGELFPTVVRNVGVGAGSMCARVGSMIAPFVASLGSLSPLVFGVVPLLSAITAWVYLPETLNCELPQTIEESEIFGKKKETTKQNDNGVPNFGFQNDMVF</sequence>
<dbReference type="InterPro" id="IPR020846">
    <property type="entry name" value="MFS_dom"/>
</dbReference>
<evidence type="ECO:0000256" key="4">
    <source>
        <dbReference type="ARBA" id="ARBA00023136"/>
    </source>
</evidence>
<keyword evidence="2 5" id="KW-0812">Transmembrane</keyword>
<feature type="transmembrane region" description="Helical" evidence="5">
    <location>
        <begin position="176"/>
        <end position="197"/>
    </location>
</feature>
<dbReference type="PROSITE" id="PS50850">
    <property type="entry name" value="MFS"/>
    <property type="match status" value="1"/>
</dbReference>
<feature type="domain" description="Major facilitator superfamily (MFS) profile" evidence="6">
    <location>
        <begin position="45"/>
        <end position="487"/>
    </location>
</feature>
<protein>
    <recommendedName>
        <fullName evidence="6">Major facilitator superfamily (MFS) profile domain-containing protein</fullName>
    </recommendedName>
</protein>
<evidence type="ECO:0000256" key="1">
    <source>
        <dbReference type="ARBA" id="ARBA00004141"/>
    </source>
</evidence>
<evidence type="ECO:0000256" key="2">
    <source>
        <dbReference type="ARBA" id="ARBA00022692"/>
    </source>
</evidence>
<feature type="transmembrane region" description="Helical" evidence="5">
    <location>
        <begin position="319"/>
        <end position="340"/>
    </location>
</feature>
<dbReference type="Gene3D" id="1.20.1250.20">
    <property type="entry name" value="MFS general substrate transporter like domains"/>
    <property type="match status" value="1"/>
</dbReference>
<feature type="transmembrane region" description="Helical" evidence="5">
    <location>
        <begin position="119"/>
        <end position="139"/>
    </location>
</feature>
<dbReference type="PROSITE" id="PS00216">
    <property type="entry name" value="SUGAR_TRANSPORT_1"/>
    <property type="match status" value="1"/>
</dbReference>
<dbReference type="PANTHER" id="PTHR24064">
    <property type="entry name" value="SOLUTE CARRIER FAMILY 22 MEMBER"/>
    <property type="match status" value="1"/>
</dbReference>
<proteinExistence type="predicted"/>
<feature type="transmembrane region" description="Helical" evidence="5">
    <location>
        <begin position="204"/>
        <end position="226"/>
    </location>
</feature>
<accession>A0A1B6DL75</accession>
<evidence type="ECO:0000313" key="7">
    <source>
        <dbReference type="EMBL" id="JAS26417.1"/>
    </source>
</evidence>
<feature type="transmembrane region" description="Helical" evidence="5">
    <location>
        <begin position="463"/>
        <end position="483"/>
    </location>
</feature>
<organism evidence="7">
    <name type="scientific">Clastoptera arizonana</name>
    <name type="common">Arizona spittle bug</name>
    <dbReference type="NCBI Taxonomy" id="38151"/>
    <lineage>
        <taxon>Eukaryota</taxon>
        <taxon>Metazoa</taxon>
        <taxon>Ecdysozoa</taxon>
        <taxon>Arthropoda</taxon>
        <taxon>Hexapoda</taxon>
        <taxon>Insecta</taxon>
        <taxon>Pterygota</taxon>
        <taxon>Neoptera</taxon>
        <taxon>Paraneoptera</taxon>
        <taxon>Hemiptera</taxon>
        <taxon>Auchenorrhyncha</taxon>
        <taxon>Cercopoidea</taxon>
        <taxon>Clastopteridae</taxon>
        <taxon>Clastoptera</taxon>
    </lineage>
</organism>
<feature type="transmembrane region" description="Helical" evidence="5">
    <location>
        <begin position="406"/>
        <end position="426"/>
    </location>
</feature>
<feature type="non-terminal residue" evidence="7">
    <location>
        <position position="1"/>
    </location>
</feature>
<dbReference type="SUPFAM" id="SSF103473">
    <property type="entry name" value="MFS general substrate transporter"/>
    <property type="match status" value="1"/>
</dbReference>
<evidence type="ECO:0000256" key="3">
    <source>
        <dbReference type="ARBA" id="ARBA00022989"/>
    </source>
</evidence>
<feature type="transmembrane region" description="Helical" evidence="5">
    <location>
        <begin position="346"/>
        <end position="368"/>
    </location>
</feature>
<dbReference type="InterPro" id="IPR005828">
    <property type="entry name" value="MFS_sugar_transport-like"/>
</dbReference>
<gene>
    <name evidence="7" type="ORF">g.15900</name>
</gene>
<evidence type="ECO:0000256" key="5">
    <source>
        <dbReference type="SAM" id="Phobius"/>
    </source>
</evidence>